<protein>
    <recommendedName>
        <fullName evidence="3">Condensation domain-containing protein</fullName>
    </recommendedName>
</protein>
<dbReference type="Proteomes" id="UP001555826">
    <property type="component" value="Unassembled WGS sequence"/>
</dbReference>
<evidence type="ECO:0008006" key="3">
    <source>
        <dbReference type="Google" id="ProtNLM"/>
    </source>
</evidence>
<dbReference type="RefSeq" id="WP_367635775.1">
    <property type="nucleotide sequence ID" value="NZ_JBFNQN010000001.1"/>
</dbReference>
<comment type="caution">
    <text evidence="1">The sequence shown here is derived from an EMBL/GenBank/DDBJ whole genome shotgun (WGS) entry which is preliminary data.</text>
</comment>
<accession>A0ABV3P0N3</accession>
<organism evidence="1 2">
    <name type="scientific">Kineococcus endophyticus</name>
    <dbReference type="NCBI Taxonomy" id="1181883"/>
    <lineage>
        <taxon>Bacteria</taxon>
        <taxon>Bacillati</taxon>
        <taxon>Actinomycetota</taxon>
        <taxon>Actinomycetes</taxon>
        <taxon>Kineosporiales</taxon>
        <taxon>Kineosporiaceae</taxon>
        <taxon>Kineococcus</taxon>
    </lineage>
</organism>
<name>A0ABV3P0N3_9ACTN</name>
<keyword evidence="2" id="KW-1185">Reference proteome</keyword>
<evidence type="ECO:0000313" key="2">
    <source>
        <dbReference type="Proteomes" id="UP001555826"/>
    </source>
</evidence>
<dbReference type="EMBL" id="JBFNQN010000001">
    <property type="protein sequence ID" value="MEW9263175.1"/>
    <property type="molecule type" value="Genomic_DNA"/>
</dbReference>
<proteinExistence type="predicted"/>
<gene>
    <name evidence="1" type="ORF">AB1207_00285</name>
</gene>
<sequence length="128" mass="14260">MGESLPLWSVTLTVAGHATDVAEVRSALDRLLVEHPFLSSVRYSGTRAELRYWDEARDVDDAAAMALRLWPEHRVSAGLPDWSVVGIEVVDRATVEHRAEAQAASRHRRGVPVRRARTLDLIGDIAPW</sequence>
<evidence type="ECO:0000313" key="1">
    <source>
        <dbReference type="EMBL" id="MEW9263175.1"/>
    </source>
</evidence>
<reference evidence="1 2" key="1">
    <citation type="submission" date="2024-07" db="EMBL/GenBank/DDBJ databases">
        <authorList>
            <person name="Thanompreechachai J."/>
            <person name="Duangmal K."/>
        </authorList>
    </citation>
    <scope>NUCLEOTIDE SEQUENCE [LARGE SCALE GENOMIC DNA]</scope>
    <source>
        <strain evidence="1 2">KCTC 19886</strain>
    </source>
</reference>